<dbReference type="Proteomes" id="UP000886469">
    <property type="component" value="Unassembled WGS sequence"/>
</dbReference>
<dbReference type="PANTHER" id="PTHR33678:SF2">
    <property type="match status" value="1"/>
</dbReference>
<dbReference type="RefSeq" id="WP_169070905.1">
    <property type="nucleotide sequence ID" value="NZ_SPMX01000041.1"/>
</dbReference>
<evidence type="ECO:0000259" key="1">
    <source>
        <dbReference type="Pfam" id="PF03050"/>
    </source>
</evidence>
<keyword evidence="3" id="KW-1185">Reference proteome</keyword>
<protein>
    <submittedName>
        <fullName evidence="2">IS66 family transposase</fullName>
    </submittedName>
</protein>
<sequence>PPVDLTPRFRDRLDAFRRLCEEHRDSAHEKTRALAREFLYDWEAVWIVVAHPYLPFTNNEAERALRHWVIARLISQGTRTEQGTRAFALLASVIDTCRRRHILPWPYLAKVVAERRKGNAAPLLPAAA</sequence>
<gene>
    <name evidence="2" type="ORF">E4Q08_14345</name>
</gene>
<dbReference type="InterPro" id="IPR004291">
    <property type="entry name" value="Transposase_IS66_central"/>
</dbReference>
<dbReference type="EMBL" id="SPMX01000041">
    <property type="protein sequence ID" value="NMQ06349.1"/>
    <property type="molecule type" value="Genomic_DNA"/>
</dbReference>
<evidence type="ECO:0000313" key="2">
    <source>
        <dbReference type="EMBL" id="NMQ06349.1"/>
    </source>
</evidence>
<name>A0ABX1T9J8_9PROT</name>
<dbReference type="PANTHER" id="PTHR33678">
    <property type="entry name" value="BLL1576 PROTEIN"/>
    <property type="match status" value="1"/>
</dbReference>
<feature type="domain" description="Transposase IS66 central" evidence="1">
    <location>
        <begin position="13"/>
        <end position="85"/>
    </location>
</feature>
<reference evidence="2" key="1">
    <citation type="submission" date="2019-03" db="EMBL/GenBank/DDBJ databases">
        <title>Metabolic reconstructions from genomes of highly enriched 'Candidatus Accumulibacter' and 'Candidatus Competibacter' bioreactor populations.</title>
        <authorList>
            <person name="Annavajhala M.K."/>
            <person name="Welles L."/>
            <person name="Abbas B."/>
            <person name="Sorokin D."/>
            <person name="Park H."/>
            <person name="Van Loosdrecht M."/>
            <person name="Chandran K."/>
        </authorList>
    </citation>
    <scope>NUCLEOTIDE SEQUENCE</scope>
    <source>
        <strain evidence="2">SBR_L</strain>
    </source>
</reference>
<comment type="caution">
    <text evidence="2">The sequence shown here is derived from an EMBL/GenBank/DDBJ whole genome shotgun (WGS) entry which is preliminary data.</text>
</comment>
<dbReference type="Pfam" id="PF03050">
    <property type="entry name" value="DDE_Tnp_IS66"/>
    <property type="match status" value="1"/>
</dbReference>
<proteinExistence type="predicted"/>
<organism evidence="2 3">
    <name type="scientific">Candidatus Accumulibacter contiguus</name>
    <dbReference type="NCBI Taxonomy" id="2954381"/>
    <lineage>
        <taxon>Bacteria</taxon>
        <taxon>Pseudomonadati</taxon>
        <taxon>Pseudomonadota</taxon>
        <taxon>Betaproteobacteria</taxon>
        <taxon>Candidatus Accumulibacter</taxon>
    </lineage>
</organism>
<evidence type="ECO:0000313" key="3">
    <source>
        <dbReference type="Proteomes" id="UP000886469"/>
    </source>
</evidence>
<accession>A0ABX1T9J8</accession>
<dbReference type="InterPro" id="IPR052344">
    <property type="entry name" value="Transposase-related"/>
</dbReference>
<feature type="non-terminal residue" evidence="2">
    <location>
        <position position="1"/>
    </location>
</feature>